<keyword evidence="4" id="KW-1185">Reference proteome</keyword>
<gene>
    <name evidence="3" type="ORF">GZ78_23215</name>
</gene>
<dbReference type="InterPro" id="IPR008266">
    <property type="entry name" value="Tyr_kinase_AS"/>
</dbReference>
<dbReference type="eggNOG" id="COG0515">
    <property type="taxonomic scope" value="Bacteria"/>
</dbReference>
<protein>
    <recommendedName>
        <fullName evidence="2">Protein kinase domain-containing protein</fullName>
    </recommendedName>
</protein>
<dbReference type="GO" id="GO:0005737">
    <property type="term" value="C:cytoplasm"/>
    <property type="evidence" value="ECO:0007669"/>
    <property type="project" value="TreeGrafter"/>
</dbReference>
<evidence type="ECO:0000256" key="1">
    <source>
        <dbReference type="SAM" id="MobiDB-lite"/>
    </source>
</evidence>
<comment type="caution">
    <text evidence="3">The sequence shown here is derived from an EMBL/GenBank/DDBJ whole genome shotgun (WGS) entry which is preliminary data.</text>
</comment>
<dbReference type="Gene3D" id="1.10.510.10">
    <property type="entry name" value="Transferase(Phosphotransferase) domain 1"/>
    <property type="match status" value="1"/>
</dbReference>
<sequence>MGVTSQINVVLPTCEVVMNNIGLEQAAALVTDDNLKFPVQETEQDFRPEQESGRLHDDYEKSLLHYSRYSVRRVSGSSTLLLSASSEGHSWSTEEDRSSPRSSLNISDCEAQLYLNPQYSSDNLEYSFVAGMEKQLLATRRSRTSSLGSNPFVLGSTESRGDEVFVEEVSSQPKLIRRELKEYPVGTGDTCGLKTRYIATLPDSIFNSTFIIYGHDDQLGIPGYVERHRLVDDPAHYKIALEMFLIELDVMSRMNHFNIVTFLGGHSYESCDGLHLVLRQTYAGKPVKEVYCPEGKKETRGERMTQRLLLTQFLGFWKAVSHMREQRVLHRDICPDNLMCRDDQLILIDFDQAADCRNGFPRDFSGRQFYAAPETQLLKTQDYTADVFSTAVTCLKLLEWQGYIAPESMKRVGIERKERVRGKLIKLIFNGIKPVLKHPVPLKIEQLFECLVRCVDVNPTLRPSAESVVAELTQLIPLSISYTPDVSSDEEDEDSLTVGKDLETSSQKSV</sequence>
<name>A0A081NCJ1_9GAMM</name>
<dbReference type="PANTHER" id="PTHR48015:SF42">
    <property type="entry name" value="SERINE_THREONINE-PROTEIN KINASE MIG-15-LIKE"/>
    <property type="match status" value="1"/>
</dbReference>
<dbReference type="SMART" id="SM00220">
    <property type="entry name" value="S_TKc"/>
    <property type="match status" value="1"/>
</dbReference>
<dbReference type="PROSITE" id="PS00109">
    <property type="entry name" value="PROTEIN_KINASE_TYR"/>
    <property type="match status" value="1"/>
</dbReference>
<dbReference type="InterPro" id="IPR011009">
    <property type="entry name" value="Kinase-like_dom_sf"/>
</dbReference>
<dbReference type="EMBL" id="JOKH01000006">
    <property type="protein sequence ID" value="KEQ16164.1"/>
    <property type="molecule type" value="Genomic_DNA"/>
</dbReference>
<dbReference type="GO" id="GO:0035556">
    <property type="term" value="P:intracellular signal transduction"/>
    <property type="evidence" value="ECO:0007669"/>
    <property type="project" value="TreeGrafter"/>
</dbReference>
<dbReference type="InterPro" id="IPR050285">
    <property type="entry name" value="STE20_Ser/Thr_kinase"/>
</dbReference>
<dbReference type="PANTHER" id="PTHR48015">
    <property type="entry name" value="SERINE/THREONINE-PROTEIN KINASE TAO"/>
    <property type="match status" value="1"/>
</dbReference>
<feature type="region of interest" description="Disordered" evidence="1">
    <location>
        <begin position="483"/>
        <end position="510"/>
    </location>
</feature>
<dbReference type="GO" id="GO:0005524">
    <property type="term" value="F:ATP binding"/>
    <property type="evidence" value="ECO:0007669"/>
    <property type="project" value="InterPro"/>
</dbReference>
<reference evidence="3 4" key="1">
    <citation type="submission" date="2014-06" db="EMBL/GenBank/DDBJ databases">
        <title>Whole Genome Sequences of Three Symbiotic Endozoicomonas Bacteria.</title>
        <authorList>
            <person name="Neave M.J."/>
            <person name="Apprill A."/>
            <person name="Voolstra C.R."/>
        </authorList>
    </citation>
    <scope>NUCLEOTIDE SEQUENCE [LARGE SCALE GENOMIC DNA]</scope>
    <source>
        <strain evidence="3 4">DSM 25634</strain>
    </source>
</reference>
<proteinExistence type="predicted"/>
<evidence type="ECO:0000259" key="2">
    <source>
        <dbReference type="PROSITE" id="PS50011"/>
    </source>
</evidence>
<dbReference type="STRING" id="1137799.GZ78_23215"/>
<dbReference type="PROSITE" id="PS50011">
    <property type="entry name" value="PROTEIN_KINASE_DOM"/>
    <property type="match status" value="1"/>
</dbReference>
<dbReference type="GO" id="GO:0004674">
    <property type="term" value="F:protein serine/threonine kinase activity"/>
    <property type="evidence" value="ECO:0007669"/>
    <property type="project" value="TreeGrafter"/>
</dbReference>
<evidence type="ECO:0000313" key="4">
    <source>
        <dbReference type="Proteomes" id="UP000028073"/>
    </source>
</evidence>
<dbReference type="AlphaFoldDB" id="A0A081NCJ1"/>
<accession>A0A081NCJ1</accession>
<dbReference type="SUPFAM" id="SSF56112">
    <property type="entry name" value="Protein kinase-like (PK-like)"/>
    <property type="match status" value="1"/>
</dbReference>
<evidence type="ECO:0000313" key="3">
    <source>
        <dbReference type="EMBL" id="KEQ16164.1"/>
    </source>
</evidence>
<dbReference type="InterPro" id="IPR000719">
    <property type="entry name" value="Prot_kinase_dom"/>
</dbReference>
<feature type="domain" description="Protein kinase" evidence="2">
    <location>
        <begin position="195"/>
        <end position="476"/>
    </location>
</feature>
<dbReference type="Pfam" id="PF00069">
    <property type="entry name" value="Pkinase"/>
    <property type="match status" value="1"/>
</dbReference>
<dbReference type="Proteomes" id="UP000028073">
    <property type="component" value="Unassembled WGS sequence"/>
</dbReference>
<organism evidence="3 4">
    <name type="scientific">Endozoicomonas numazuensis</name>
    <dbReference type="NCBI Taxonomy" id="1137799"/>
    <lineage>
        <taxon>Bacteria</taxon>
        <taxon>Pseudomonadati</taxon>
        <taxon>Pseudomonadota</taxon>
        <taxon>Gammaproteobacteria</taxon>
        <taxon>Oceanospirillales</taxon>
        <taxon>Endozoicomonadaceae</taxon>
        <taxon>Endozoicomonas</taxon>
    </lineage>
</organism>
<feature type="region of interest" description="Disordered" evidence="1">
    <location>
        <begin position="85"/>
        <end position="104"/>
    </location>
</feature>